<dbReference type="Proteomes" id="UP000515819">
    <property type="component" value="Chromosome"/>
</dbReference>
<accession>A0A7G9FMW8</accession>
<reference evidence="1 2" key="1">
    <citation type="submission" date="2020-08" db="EMBL/GenBank/DDBJ databases">
        <authorList>
            <person name="Liu C."/>
            <person name="Sun Q."/>
        </authorList>
    </citation>
    <scope>NUCLEOTIDE SEQUENCE [LARGE SCALE GENOMIC DNA]</scope>
    <source>
        <strain evidence="1 2">NSJ-4</strain>
    </source>
</reference>
<keyword evidence="2" id="KW-1185">Reference proteome</keyword>
<sequence length="347" mass="41240">MKKIAVSSSCVFYEKDGLWLVHAKLPLLMHVNLEINKVDFVKVIPNEEQVRLFLFRGIFVDDNKIILIPCNAKHLVIYLKDEDNFKYYSIEQTCSNMFRGYMIEGDFLTFIPNMYNKIVKFNYKTNQIRYEAEWKSEGENTSVIGSGCRDEGKYLFAIWETPYMLVYCTEKYKFEKKQLDDNLRVSQIVAMGDKYYIYDMNSQAIISYDKVKLKRCKAVAVGYKDAWMFRYKDKLVLSAVEKDSWNLYDENLNEYFKEENEGYNNFVLMNDYYCMEWTEGNNILYGINRSGQLVSIQNNRPMYWDINIDQNKWDAISKKIMTEYGDSVLTENALMKLNGYIKYIMKR</sequence>
<evidence type="ECO:0000313" key="1">
    <source>
        <dbReference type="EMBL" id="QNL99899.1"/>
    </source>
</evidence>
<protein>
    <submittedName>
        <fullName evidence="1">Uncharacterized protein</fullName>
    </submittedName>
</protein>
<dbReference type="EMBL" id="CP060632">
    <property type="protein sequence ID" value="QNL99899.1"/>
    <property type="molecule type" value="Genomic_DNA"/>
</dbReference>
<name>A0A7G9FMW8_9FIRM</name>
<dbReference type="RefSeq" id="WP_249321371.1">
    <property type="nucleotide sequence ID" value="NZ_CP060632.1"/>
</dbReference>
<organism evidence="1 2">
    <name type="scientific">Wujia chipingensis</name>
    <dbReference type="NCBI Taxonomy" id="2763670"/>
    <lineage>
        <taxon>Bacteria</taxon>
        <taxon>Bacillati</taxon>
        <taxon>Bacillota</taxon>
        <taxon>Clostridia</taxon>
        <taxon>Lachnospirales</taxon>
        <taxon>Lachnospiraceae</taxon>
        <taxon>Wujia</taxon>
    </lineage>
</organism>
<gene>
    <name evidence="1" type="ORF">H9Q76_00895</name>
</gene>
<dbReference type="KEGG" id="wcp:H9Q76_00895"/>
<dbReference type="AlphaFoldDB" id="A0A7G9FMW8"/>
<evidence type="ECO:0000313" key="2">
    <source>
        <dbReference type="Proteomes" id="UP000515819"/>
    </source>
</evidence>
<proteinExistence type="predicted"/>